<comment type="caution">
    <text evidence="2">The sequence shown here is derived from an EMBL/GenBank/DDBJ whole genome shotgun (WGS) entry which is preliminary data.</text>
</comment>
<keyword evidence="3" id="KW-1185">Reference proteome</keyword>
<feature type="compositionally biased region" description="Basic and acidic residues" evidence="1">
    <location>
        <begin position="823"/>
        <end position="842"/>
    </location>
</feature>
<feature type="region of interest" description="Disordered" evidence="1">
    <location>
        <begin position="766"/>
        <end position="875"/>
    </location>
</feature>
<proteinExistence type="predicted"/>
<feature type="compositionally biased region" description="Basic and acidic residues" evidence="1">
    <location>
        <begin position="448"/>
        <end position="481"/>
    </location>
</feature>
<evidence type="ECO:0000313" key="2">
    <source>
        <dbReference type="EMBL" id="KAK8839141.1"/>
    </source>
</evidence>
<feature type="compositionally biased region" description="Basic residues" evidence="1">
    <location>
        <begin position="854"/>
        <end position="875"/>
    </location>
</feature>
<evidence type="ECO:0000313" key="3">
    <source>
        <dbReference type="Proteomes" id="UP001470230"/>
    </source>
</evidence>
<protein>
    <recommendedName>
        <fullName evidence="4">Ubiquitin-like domain-containing protein</fullName>
    </recommendedName>
</protein>
<organism evidence="2 3">
    <name type="scientific">Tritrichomonas musculus</name>
    <dbReference type="NCBI Taxonomy" id="1915356"/>
    <lineage>
        <taxon>Eukaryota</taxon>
        <taxon>Metamonada</taxon>
        <taxon>Parabasalia</taxon>
        <taxon>Tritrichomonadida</taxon>
        <taxon>Tritrichomonadidae</taxon>
        <taxon>Tritrichomonas</taxon>
    </lineage>
</organism>
<feature type="region of interest" description="Disordered" evidence="1">
    <location>
        <begin position="293"/>
        <end position="737"/>
    </location>
</feature>
<gene>
    <name evidence="2" type="ORF">M9Y10_032614</name>
</gene>
<feature type="compositionally biased region" description="Basic and acidic residues" evidence="1">
    <location>
        <begin position="323"/>
        <end position="407"/>
    </location>
</feature>
<feature type="compositionally biased region" description="Basic residues" evidence="1">
    <location>
        <begin position="633"/>
        <end position="644"/>
    </location>
</feature>
<feature type="compositionally biased region" description="Basic and acidic residues" evidence="1">
    <location>
        <begin position="563"/>
        <end position="574"/>
    </location>
</feature>
<dbReference type="Proteomes" id="UP001470230">
    <property type="component" value="Unassembled WGS sequence"/>
</dbReference>
<feature type="compositionally biased region" description="Basic residues" evidence="1">
    <location>
        <begin position="482"/>
        <end position="498"/>
    </location>
</feature>
<feature type="compositionally biased region" description="Basic and acidic residues" evidence="1">
    <location>
        <begin position="672"/>
        <end position="683"/>
    </location>
</feature>
<name>A0ABR2GZ20_9EUKA</name>
<feature type="compositionally biased region" description="Basic residues" evidence="1">
    <location>
        <begin position="309"/>
        <end position="322"/>
    </location>
</feature>
<reference evidence="2 3" key="1">
    <citation type="submission" date="2024-04" db="EMBL/GenBank/DDBJ databases">
        <title>Tritrichomonas musculus Genome.</title>
        <authorList>
            <person name="Alves-Ferreira E."/>
            <person name="Grigg M."/>
            <person name="Lorenzi H."/>
            <person name="Galac M."/>
        </authorList>
    </citation>
    <scope>NUCLEOTIDE SEQUENCE [LARGE SCALE GENOMIC DNA]</scope>
    <source>
        <strain evidence="2 3">EAF2021</strain>
    </source>
</reference>
<accession>A0ABR2GZ20</accession>
<evidence type="ECO:0000256" key="1">
    <source>
        <dbReference type="SAM" id="MobiDB-lite"/>
    </source>
</evidence>
<sequence length="875" mass="101394">MSNVLNCPFKWVRPVRRNGSEDEVIDKEISEDNSSKEKDIHTFSKIVDELEITFTFTNRSFSQFKEKISTKSSIKEIKKMICDKYKIKEDEIEIRFHDNSCVNDTLLIRDITEKITKVSPSGSTQNCLYIFIKRNTKRKVDKIRFKPKGEIIRDPNMNKYELNPVKNPVNLIHQDEKMAKEKVKRKKKVPAFKRIEIPRPFMPSIVETNDKTEKKVISSSFEHEKNTKEVKPCKPGIKKDDLRLPNMKKKIIKPKVNPAEIKDDELHRPRKKVATKSLLPKNREEIEKVVLKFNSSTKTLSDDEDTKKEVKKTRKIPKRIPKPKIEIVRDIEEERKEEKKFQKEKEKPKEKEKSKEKEKPKEKEKEKEKEKPKEKPKEKEKSKEKEKEKPKEKETEIEKEKESPREKEKHKRRSVSVVKFRPVITPTKVQPDGFADGRKEVASPMKSPPKETSDFEDREEKVSPKKKASRSDEKKAKEETKSRKRPASVAKFRPKISKIRPTEITNDREKSEGKDDDADGEFLRQLKSSAAKVFLSDEDTKSEAMKSKKSPKAICSFKPKMSPVEEEKRHESKPFSKRHGKSPAMPEIDDESVLDRDKDDDDDADGEFLRQLKSSAAKVFLSDEDTKSEAMKSKKSPKAIRSFKPKMSPVEEEKRHESKPFSKRHGKSPAMPEKESDTDDKFLRQLRSSTAKVFHSEDDTRTDEVDASESEKESSATSTDTDEEHAHKHLSKEDDSFLMKLKSSLSKAMSDDDDIFNKASRRIFFESSNSDEIWPERSSDSSRGKDDDDDESSKRKPSPKVTSDDDDDAGSDRPSPYSSLKHSSSDDSIGKDDEKKERKEEKDDADGDEEKASKPSKRRKISHSISHYKPKINYD</sequence>
<feature type="compositionally biased region" description="Acidic residues" evidence="1">
    <location>
        <begin position="587"/>
        <end position="606"/>
    </location>
</feature>
<evidence type="ECO:0008006" key="4">
    <source>
        <dbReference type="Google" id="ProtNLM"/>
    </source>
</evidence>
<dbReference type="EMBL" id="JAPFFF010000053">
    <property type="protein sequence ID" value="KAK8839141.1"/>
    <property type="molecule type" value="Genomic_DNA"/>
</dbReference>
<feature type="compositionally biased region" description="Basic and acidic residues" evidence="1">
    <location>
        <begin position="774"/>
        <end position="786"/>
    </location>
</feature>
<feature type="compositionally biased region" description="Basic and acidic residues" evidence="1">
    <location>
        <begin position="694"/>
        <end position="714"/>
    </location>
</feature>
<feature type="compositionally biased region" description="Basic and acidic residues" evidence="1">
    <location>
        <begin position="649"/>
        <end position="660"/>
    </location>
</feature>